<dbReference type="InterPro" id="IPR023393">
    <property type="entry name" value="START-like_dom_sf"/>
</dbReference>
<dbReference type="AlphaFoldDB" id="A0A1G8GBF5"/>
<gene>
    <name evidence="1" type="ORF">SAMN05444695_10438</name>
</gene>
<dbReference type="EMBL" id="FNDN01000004">
    <property type="protein sequence ID" value="SDH91742.1"/>
    <property type="molecule type" value="Genomic_DNA"/>
</dbReference>
<name>A0A1G8GBF5_9NOCA</name>
<dbReference type="InterPro" id="IPR047137">
    <property type="entry name" value="ORF3"/>
</dbReference>
<dbReference type="OrthoDB" id="4560923at2"/>
<evidence type="ECO:0000313" key="2">
    <source>
        <dbReference type="Proteomes" id="UP000183263"/>
    </source>
</evidence>
<dbReference type="PANTHER" id="PTHR33824:SF7">
    <property type="entry name" value="POLYKETIDE CYCLASE_DEHYDRASE AND LIPID TRANSPORT SUPERFAMILY PROTEIN"/>
    <property type="match status" value="1"/>
</dbReference>
<sequence length="151" mass="16449">MIHIRHSASAAAPIEVVFAYIDDHSTVPDWMFGVSQFTPVGEFTQGLGAQFDAVMKIGPASLESRLEVTEWVENEVITLSSLGGVSNSSSWRFIRKGDSATELSVDFAYQLPGGLAGKALGRIVEPFVGTAIKNTEETLRRNVEEIYAREA</sequence>
<reference evidence="1 2" key="1">
    <citation type="submission" date="2016-10" db="EMBL/GenBank/DDBJ databases">
        <authorList>
            <person name="de Groot N.N."/>
        </authorList>
    </citation>
    <scope>NUCLEOTIDE SEQUENCE [LARGE SCALE GENOMIC DNA]</scope>
    <source>
        <strain evidence="1 2">DSM 44892</strain>
    </source>
</reference>
<dbReference type="Proteomes" id="UP000183263">
    <property type="component" value="Unassembled WGS sequence"/>
</dbReference>
<dbReference type="CDD" id="cd07812">
    <property type="entry name" value="SRPBCC"/>
    <property type="match status" value="1"/>
</dbReference>
<organism evidence="1 2">
    <name type="scientific">Rhodococcus triatomae</name>
    <dbReference type="NCBI Taxonomy" id="300028"/>
    <lineage>
        <taxon>Bacteria</taxon>
        <taxon>Bacillati</taxon>
        <taxon>Actinomycetota</taxon>
        <taxon>Actinomycetes</taxon>
        <taxon>Mycobacteriales</taxon>
        <taxon>Nocardiaceae</taxon>
        <taxon>Rhodococcus</taxon>
    </lineage>
</organism>
<evidence type="ECO:0000313" key="1">
    <source>
        <dbReference type="EMBL" id="SDH91742.1"/>
    </source>
</evidence>
<dbReference type="PANTHER" id="PTHR33824">
    <property type="entry name" value="POLYKETIDE CYCLASE/DEHYDRASE AND LIPID TRANSPORT SUPERFAMILY PROTEIN"/>
    <property type="match status" value="1"/>
</dbReference>
<accession>A0A1G8GBF5</accession>
<proteinExistence type="predicted"/>
<keyword evidence="2" id="KW-1185">Reference proteome</keyword>
<protein>
    <submittedName>
        <fullName evidence="1">Polyketide cyclase / dehydrase and lipid transport</fullName>
    </submittedName>
</protein>
<dbReference type="InterPro" id="IPR019587">
    <property type="entry name" value="Polyketide_cyclase/dehydratase"/>
</dbReference>
<dbReference type="Gene3D" id="3.30.530.20">
    <property type="match status" value="1"/>
</dbReference>
<dbReference type="RefSeq" id="WP_072737217.1">
    <property type="nucleotide sequence ID" value="NZ_CP048813.1"/>
</dbReference>
<dbReference type="SUPFAM" id="SSF55961">
    <property type="entry name" value="Bet v1-like"/>
    <property type="match status" value="1"/>
</dbReference>
<dbReference type="Pfam" id="PF10604">
    <property type="entry name" value="Polyketide_cyc2"/>
    <property type="match status" value="1"/>
</dbReference>